<dbReference type="PANTHER" id="PTHR40733:SF1">
    <property type="entry name" value="SMALL ZINC FINGER PROTEIN HVO-2753-LIKE ZINC-BINDING POCKET DOMAIN-CONTAINING PROTEIN"/>
    <property type="match status" value="1"/>
</dbReference>
<sequence length="56" mass="6128">MENEKICSSCGLRLGKNDGMTFFQCPECGEAEIGRCPQCRDQSVTYTCPKCGFTGP</sequence>
<dbReference type="Pfam" id="PF07754">
    <property type="entry name" value="HVO_2753_ZBP"/>
    <property type="match status" value="1"/>
</dbReference>
<dbReference type="PANTHER" id="PTHR40733">
    <property type="entry name" value="ZINC-RIBBON RNA-BINDING PROTEIN INVOLVED IN TRANSLATION-RELATED"/>
    <property type="match status" value="1"/>
</dbReference>
<proteinExistence type="predicted"/>
<reference evidence="2 3" key="1">
    <citation type="journal article" date="2013" name="Genome Announc.">
        <title>Genome sequence of 'Candidatus Methanomassiliicoccus intestinalis' Issoire-Mx1, a third thermoplasmatales-related methanogenic archaeon from human feces.</title>
        <authorList>
            <person name="Borrel G."/>
            <person name="Harris H.M."/>
            <person name="Parisot N."/>
            <person name="Gaci N."/>
            <person name="Tottey W."/>
            <person name="Mihajlovski A."/>
            <person name="Deane J."/>
            <person name="Gribaldo S."/>
            <person name="Bardot O."/>
            <person name="Peyretaillade E."/>
            <person name="Peyret P."/>
            <person name="O'Toole P.W."/>
            <person name="Brugere J.F."/>
        </authorList>
    </citation>
    <scope>NUCLEOTIDE SEQUENCE [LARGE SCALE GENOMIC DNA]</scope>
    <source>
        <strain evidence="2 3">Issoire-Mx1</strain>
    </source>
</reference>
<evidence type="ECO:0000313" key="3">
    <source>
        <dbReference type="Proteomes" id="UP000014070"/>
    </source>
</evidence>
<name>R9T993_METII</name>
<keyword evidence="3" id="KW-1185">Reference proteome</keyword>
<dbReference type="NCBIfam" id="NF011481">
    <property type="entry name" value="PRK14890.1"/>
    <property type="match status" value="1"/>
</dbReference>
<dbReference type="InParanoid" id="R9T993"/>
<dbReference type="InterPro" id="IPR044720">
    <property type="entry name" value="HVO_2753-like"/>
</dbReference>
<dbReference type="OrthoDB" id="35104at2157"/>
<evidence type="ECO:0000259" key="1">
    <source>
        <dbReference type="Pfam" id="PF07754"/>
    </source>
</evidence>
<dbReference type="STRING" id="1295009.MMINT_19650"/>
<dbReference type="RefSeq" id="WP_020449759.1">
    <property type="nucleotide sequence ID" value="NC_021353.1"/>
</dbReference>
<protein>
    <submittedName>
        <fullName evidence="2">Zinc finger protein</fullName>
    </submittedName>
</protein>
<dbReference type="EMBL" id="CP005934">
    <property type="protein sequence ID" value="AGN27234.1"/>
    <property type="molecule type" value="Genomic_DNA"/>
</dbReference>
<dbReference type="Proteomes" id="UP000014070">
    <property type="component" value="Chromosome"/>
</dbReference>
<dbReference type="GeneID" id="41324306"/>
<evidence type="ECO:0000313" key="2">
    <source>
        <dbReference type="EMBL" id="AGN27234.1"/>
    </source>
</evidence>
<organism evidence="2 3">
    <name type="scientific">Methanomassiliicoccus intestinalis (strain Issoire-Mx1)</name>
    <dbReference type="NCBI Taxonomy" id="1295009"/>
    <lineage>
        <taxon>Archaea</taxon>
        <taxon>Methanobacteriati</taxon>
        <taxon>Thermoplasmatota</taxon>
        <taxon>Thermoplasmata</taxon>
        <taxon>Methanomassiliicoccales</taxon>
        <taxon>Methanomassiliicoccaceae</taxon>
        <taxon>Methanomassiliicoccus</taxon>
    </lineage>
</organism>
<feature type="domain" description="Small zinc finger protein HVO-2753-like zinc-binding pocket" evidence="1">
    <location>
        <begin position="7"/>
        <end position="52"/>
    </location>
</feature>
<dbReference type="FunCoup" id="R9T993">
    <property type="interactions" value="67"/>
</dbReference>
<dbReference type="InterPro" id="IPR011668">
    <property type="entry name" value="HVO_2753-like_ZBP"/>
</dbReference>
<dbReference type="AlphaFoldDB" id="R9T993"/>
<accession>R9T993</accession>
<dbReference type="HOGENOM" id="CLU_196471_1_0_2"/>
<dbReference type="KEGG" id="mer:MMINT_19650"/>
<gene>
    <name evidence="2" type="ORF">MMINT_19650</name>
</gene>